<feature type="coiled-coil region" evidence="8">
    <location>
        <begin position="1229"/>
        <end position="1329"/>
    </location>
</feature>
<dbReference type="Pfam" id="PF12796">
    <property type="entry name" value="Ank_2"/>
    <property type="match status" value="2"/>
</dbReference>
<dbReference type="EnsemblMetazoa" id="HelroT194252">
    <property type="protein sequence ID" value="HelroP194252"/>
    <property type="gene ID" value="HelroG194252"/>
</dbReference>
<dbReference type="HOGENOM" id="CLU_258791_0_0_1"/>
<evidence type="ECO:0000313" key="12">
    <source>
        <dbReference type="EnsemblMetazoa" id="HelroP194252"/>
    </source>
</evidence>
<dbReference type="InterPro" id="IPR051226">
    <property type="entry name" value="PP1_Regulatory_Subunit"/>
</dbReference>
<evidence type="ECO:0000256" key="1">
    <source>
        <dbReference type="ARBA" id="ARBA00004496"/>
    </source>
</evidence>
<feature type="compositionally biased region" description="Acidic residues" evidence="9">
    <location>
        <begin position="953"/>
        <end position="965"/>
    </location>
</feature>
<dbReference type="PANTHER" id="PTHR24179">
    <property type="entry name" value="PROTEIN PHOSPHATASE 1 REGULATORY SUBUNIT 12"/>
    <property type="match status" value="1"/>
</dbReference>
<protein>
    <recommendedName>
        <fullName evidence="10">cGMP-dependent protein kinase interacting domain-containing protein</fullName>
    </recommendedName>
</protein>
<feature type="repeat" description="ANK" evidence="7">
    <location>
        <begin position="94"/>
        <end position="126"/>
    </location>
</feature>
<dbReference type="GO" id="GO:0005737">
    <property type="term" value="C:cytoplasm"/>
    <property type="evidence" value="ECO:0000318"/>
    <property type="project" value="GO_Central"/>
</dbReference>
<dbReference type="InterPro" id="IPR002110">
    <property type="entry name" value="Ankyrin_rpt"/>
</dbReference>
<evidence type="ECO:0000256" key="5">
    <source>
        <dbReference type="ARBA" id="ARBA00023043"/>
    </source>
</evidence>
<feature type="compositionally biased region" description="Basic and acidic residues" evidence="9">
    <location>
        <begin position="504"/>
        <end position="520"/>
    </location>
</feature>
<feature type="region of interest" description="Disordered" evidence="9">
    <location>
        <begin position="23"/>
        <end position="56"/>
    </location>
</feature>
<dbReference type="RefSeq" id="XP_009029511.1">
    <property type="nucleotide sequence ID" value="XM_009031263.1"/>
</dbReference>
<feature type="compositionally biased region" description="Low complexity" evidence="9">
    <location>
        <begin position="1127"/>
        <end position="1148"/>
    </location>
</feature>
<name>T1FVV2_HELRO</name>
<evidence type="ECO:0000256" key="7">
    <source>
        <dbReference type="PROSITE-ProRule" id="PRU00023"/>
    </source>
</evidence>
<keyword evidence="13" id="KW-1185">Reference proteome</keyword>
<feature type="compositionally biased region" description="Low complexity" evidence="9">
    <location>
        <begin position="636"/>
        <end position="660"/>
    </location>
</feature>
<feature type="region of interest" description="Disordered" evidence="9">
    <location>
        <begin position="1125"/>
        <end position="1148"/>
    </location>
</feature>
<comment type="similarity">
    <text evidence="6">Belongs to the NRARP family.</text>
</comment>
<accession>T1FVV2</accession>
<feature type="repeat" description="ANK" evidence="7">
    <location>
        <begin position="220"/>
        <end position="252"/>
    </location>
</feature>
<dbReference type="STRING" id="6412.T1FVV2"/>
<evidence type="ECO:0000313" key="13">
    <source>
        <dbReference type="Proteomes" id="UP000015101"/>
    </source>
</evidence>
<dbReference type="GO" id="GO:0017020">
    <property type="term" value="F:myosin phosphatase regulator activity"/>
    <property type="evidence" value="ECO:0000318"/>
    <property type="project" value="GO_Central"/>
</dbReference>
<dbReference type="GeneID" id="20212948"/>
<dbReference type="SMART" id="SM00248">
    <property type="entry name" value="ANK"/>
    <property type="match status" value="4"/>
</dbReference>
<dbReference type="eggNOG" id="KOG0505">
    <property type="taxonomic scope" value="Eukaryota"/>
</dbReference>
<dbReference type="PRINTS" id="PR01415">
    <property type="entry name" value="ANKYRIN"/>
</dbReference>
<dbReference type="EMBL" id="KB097642">
    <property type="protein sequence ID" value="ESN92417.1"/>
    <property type="molecule type" value="Genomic_DNA"/>
</dbReference>
<keyword evidence="2" id="KW-0217">Developmental protein</keyword>
<evidence type="ECO:0000256" key="8">
    <source>
        <dbReference type="SAM" id="Coils"/>
    </source>
</evidence>
<dbReference type="PROSITE" id="PS50297">
    <property type="entry name" value="ANK_REP_REGION"/>
    <property type="match status" value="3"/>
</dbReference>
<dbReference type="FunCoup" id="T1FVV2">
    <property type="interactions" value="723"/>
</dbReference>
<dbReference type="Proteomes" id="UP000015101">
    <property type="component" value="Unassembled WGS sequence"/>
</dbReference>
<dbReference type="Pfam" id="PF15898">
    <property type="entry name" value="PRKG1_interact"/>
    <property type="match status" value="1"/>
</dbReference>
<keyword evidence="3" id="KW-0963">Cytoplasm</keyword>
<evidence type="ECO:0000256" key="3">
    <source>
        <dbReference type="ARBA" id="ARBA00022490"/>
    </source>
</evidence>
<feature type="compositionally biased region" description="Acidic residues" evidence="9">
    <location>
        <begin position="357"/>
        <end position="385"/>
    </location>
</feature>
<gene>
    <name evidence="12" type="primary">20212948</name>
    <name evidence="11" type="ORF">HELRODRAFT_194252</name>
</gene>
<feature type="compositionally biased region" description="Basic residues" evidence="9">
    <location>
        <begin position="318"/>
        <end position="329"/>
    </location>
</feature>
<evidence type="ECO:0000259" key="10">
    <source>
        <dbReference type="Pfam" id="PF15898"/>
    </source>
</evidence>
<dbReference type="SUPFAM" id="SSF48403">
    <property type="entry name" value="Ankyrin repeat"/>
    <property type="match status" value="1"/>
</dbReference>
<dbReference type="Gene3D" id="6.10.140.390">
    <property type="match status" value="1"/>
</dbReference>
<dbReference type="InterPro" id="IPR036770">
    <property type="entry name" value="Ankyrin_rpt-contain_sf"/>
</dbReference>
<dbReference type="EMBL" id="AMQM01007608">
    <property type="status" value="NOT_ANNOTATED_CDS"/>
    <property type="molecule type" value="Genomic_DNA"/>
</dbReference>
<dbReference type="KEGG" id="hro:HELRODRAFT_194252"/>
<evidence type="ECO:0000256" key="4">
    <source>
        <dbReference type="ARBA" id="ARBA00022737"/>
    </source>
</evidence>
<dbReference type="FunFam" id="1.25.40.20:FF:001184">
    <property type="entry name" value="Uncharacterized protein"/>
    <property type="match status" value="1"/>
</dbReference>
<keyword evidence="5 7" id="KW-0040">ANK repeat</keyword>
<dbReference type="Gene3D" id="1.25.40.20">
    <property type="entry name" value="Ankyrin repeat-containing domain"/>
    <property type="match status" value="2"/>
</dbReference>
<feature type="domain" description="cGMP-dependent protein kinase interacting" evidence="10">
    <location>
        <begin position="1293"/>
        <end position="1335"/>
    </location>
</feature>
<feature type="region of interest" description="Disordered" evidence="9">
    <location>
        <begin position="625"/>
        <end position="747"/>
    </location>
</feature>
<feature type="compositionally biased region" description="Basic and acidic residues" evidence="9">
    <location>
        <begin position="47"/>
        <end position="56"/>
    </location>
</feature>
<sequence length="1335" mass="143684">MAAVVENRMNNFEKRKEQIRRYELSFSDGTNNSDVPTSARQSNRPKTPHDSEQKPKIRFPDGCIFLAACTSGNTDDVEEILNNSNTDINTTNIDGLTGLHQACINEDFDMAKFLIDKKINVNIKDNEGWTALHAAAQSGVLNIAKLLIEHGAKLDVVNCDCELPIDLADNKDMIKLIRDAMDKQGINDAEARMIEERVMMADAKKWVEQGFYGGSIDEKTGATPLHVAAVKGYVDVMKLLLQSGAPIDAKDHEGWTPLHGAAHWGQVEACQLLADNYCNMKISNCQGNTALDVADAEVVQLLEELQQKQLTHRESSKLIRHSNKGRKSSITRISVGQMKGMQKKNEENEKITMGSVDDGEEEEEEDDGGNDNDAIGNDDDADDDVTVTSSEVAVRKSDDGGEEDKVEDKFEKTKFAIADDIAATTTATITNTSIASITSSEATTAATTTAPSSAAAAATTTTTMTSIKERSTYDFLKSIREKLYKDSPADSTTTATTKIATVMEKAENDDSGKSRSDLTKSETIAGKTQKPELERKEAAANVQMRDSAVPSAAAAAAAADSGVTMRKSLMREKQDVEVKRSPNLASDILRRSDNPALWRMGFRRPSNSENNSDIDQVIKLTEAERMRKSLEKPESTEATTMATTESQQQPTTTSTTTAPTRIPLATTHKSTTIASPLLTSPSTTNTTNTTVAATTSTTTTTTTTTTTSTTVDSVTTNDDNGNDSRGGGGGCGGGGILNPPSPPHHASLLRPETAAALASIASSHQRINDVVKRDESNELERKLKAKRARESRRSTQGVTKEDIQKAEDSLKAAYKDPSSLLTQPLTANTEATTAATTTTMVDITTAAATTYKTRHSVVDSEPNKTQANMLSYGGDGDINCKNSGGIFTTSAAASSTTAAVAAAAASSSNTAAFGIGSGNNGSGANAVASVIGKLQRRDKLNDDVALPRKVTDSDADDDNIDQDDDSMYKMGSSRSRRKRESRRPTGKICLEEIPSSESNDTTDDAAATTTDQQQPKPSSYLYPMKYNTSTTTTTTPSSPIVTALDSVDFAKSTATLTLPTTTSTLLSATTATATLSTTSAFLRNSLKQLSESYNAIATAAATSTTTTSATTLSYLTAPISRYSSLIQQQQQQQQQQNSSSPRRFNNNSLSRWSTLSTATQQQPQKSQQFITAATAATAANVAASYSSRPLSHLATLDSSKYSTTGSSSSFVANTGTDYHKLWLDEKCTSEMQQKRIAQLENDLHNTQILLDVANSQLASSSNTSEVYGGSEAREKRSCERKIAELEDKLKDYHSLEKKVANLENDLKVMENLKNENQKLKNENGALIRVISKLSK</sequence>
<feature type="compositionally biased region" description="Basic and acidic residues" evidence="9">
    <location>
        <begin position="625"/>
        <end position="635"/>
    </location>
</feature>
<reference evidence="11 13" key="2">
    <citation type="journal article" date="2013" name="Nature">
        <title>Insights into bilaterian evolution from three spiralian genomes.</title>
        <authorList>
            <person name="Simakov O."/>
            <person name="Marletaz F."/>
            <person name="Cho S.J."/>
            <person name="Edsinger-Gonzales E."/>
            <person name="Havlak P."/>
            <person name="Hellsten U."/>
            <person name="Kuo D.H."/>
            <person name="Larsson T."/>
            <person name="Lv J."/>
            <person name="Arendt D."/>
            <person name="Savage R."/>
            <person name="Osoegawa K."/>
            <person name="de Jong P."/>
            <person name="Grimwood J."/>
            <person name="Chapman J.A."/>
            <person name="Shapiro H."/>
            <person name="Aerts A."/>
            <person name="Otillar R.P."/>
            <person name="Terry A.Y."/>
            <person name="Boore J.L."/>
            <person name="Grigoriev I.V."/>
            <person name="Lindberg D.R."/>
            <person name="Seaver E.C."/>
            <person name="Weisblat D.A."/>
            <person name="Putnam N.H."/>
            <person name="Rokhsar D.S."/>
        </authorList>
    </citation>
    <scope>NUCLEOTIDE SEQUENCE</scope>
</reference>
<dbReference type="CDD" id="cd21930">
    <property type="entry name" value="IPD_PPP1R12"/>
    <property type="match status" value="1"/>
</dbReference>
<comment type="subcellular location">
    <subcellularLocation>
        <location evidence="1">Cytoplasm</location>
    </subcellularLocation>
</comment>
<feature type="compositionally biased region" description="Polar residues" evidence="9">
    <location>
        <begin position="27"/>
        <end position="45"/>
    </location>
</feature>
<keyword evidence="8" id="KW-0175">Coiled coil</keyword>
<feature type="region of interest" description="Disordered" evidence="9">
    <location>
        <begin position="778"/>
        <end position="804"/>
    </location>
</feature>
<evidence type="ECO:0000256" key="9">
    <source>
        <dbReference type="SAM" id="MobiDB-lite"/>
    </source>
</evidence>
<feature type="repeat" description="ANK" evidence="7">
    <location>
        <begin position="253"/>
        <end position="285"/>
    </location>
</feature>
<feature type="repeat" description="ANK" evidence="7">
    <location>
        <begin position="127"/>
        <end position="159"/>
    </location>
</feature>
<feature type="compositionally biased region" description="Gly residues" evidence="9">
    <location>
        <begin position="724"/>
        <end position="736"/>
    </location>
</feature>
<feature type="compositionally biased region" description="Low complexity" evidence="9">
    <location>
        <begin position="670"/>
        <end position="719"/>
    </location>
</feature>
<dbReference type="GO" id="GO:0048812">
    <property type="term" value="P:neuron projection morphogenesis"/>
    <property type="evidence" value="ECO:0000318"/>
    <property type="project" value="GO_Central"/>
</dbReference>
<feature type="compositionally biased region" description="Basic residues" evidence="9">
    <location>
        <begin position="974"/>
        <end position="985"/>
    </location>
</feature>
<dbReference type="GO" id="GO:0004857">
    <property type="term" value="F:enzyme inhibitor activity"/>
    <property type="evidence" value="ECO:0000318"/>
    <property type="project" value="GO_Central"/>
</dbReference>
<reference evidence="12" key="3">
    <citation type="submission" date="2015-06" db="UniProtKB">
        <authorList>
            <consortium name="EnsemblMetazoa"/>
        </authorList>
    </citation>
    <scope>IDENTIFICATION</scope>
</reference>
<feature type="compositionally biased region" description="Low complexity" evidence="9">
    <location>
        <begin position="1004"/>
        <end position="1014"/>
    </location>
</feature>
<dbReference type="InParanoid" id="T1FVV2"/>
<feature type="region of interest" description="Disordered" evidence="9">
    <location>
        <begin position="944"/>
        <end position="1024"/>
    </location>
</feature>
<proteinExistence type="inferred from homology"/>
<evidence type="ECO:0000313" key="11">
    <source>
        <dbReference type="EMBL" id="ESN92417.1"/>
    </source>
</evidence>
<dbReference type="CTD" id="20212948"/>
<evidence type="ECO:0000256" key="2">
    <source>
        <dbReference type="ARBA" id="ARBA00022473"/>
    </source>
</evidence>
<dbReference type="GO" id="GO:0019901">
    <property type="term" value="F:protein kinase binding"/>
    <property type="evidence" value="ECO:0007669"/>
    <property type="project" value="InterPro"/>
</dbReference>
<dbReference type="InterPro" id="IPR031775">
    <property type="entry name" value="PRKG1_interact"/>
</dbReference>
<dbReference type="FunFam" id="1.25.40.20:FF:000004">
    <property type="entry name" value="Phosphatase 1 regulatory subunit 12A"/>
    <property type="match status" value="1"/>
</dbReference>
<keyword evidence="4" id="KW-0677">Repeat</keyword>
<evidence type="ECO:0000256" key="6">
    <source>
        <dbReference type="ARBA" id="ARBA00038386"/>
    </source>
</evidence>
<organism evidence="12 13">
    <name type="scientific">Helobdella robusta</name>
    <name type="common">Californian leech</name>
    <dbReference type="NCBI Taxonomy" id="6412"/>
    <lineage>
        <taxon>Eukaryota</taxon>
        <taxon>Metazoa</taxon>
        <taxon>Spiralia</taxon>
        <taxon>Lophotrochozoa</taxon>
        <taxon>Annelida</taxon>
        <taxon>Clitellata</taxon>
        <taxon>Hirudinea</taxon>
        <taxon>Rhynchobdellida</taxon>
        <taxon>Glossiphoniidae</taxon>
        <taxon>Helobdella</taxon>
    </lineage>
</organism>
<dbReference type="PANTHER" id="PTHR24179:SF21">
    <property type="entry name" value="MYOSIN BINDING SUBUNIT, ISOFORM O"/>
    <property type="match status" value="1"/>
</dbReference>
<feature type="region of interest" description="Disordered" evidence="9">
    <location>
        <begin position="504"/>
        <end position="533"/>
    </location>
</feature>
<reference evidence="13" key="1">
    <citation type="submission" date="2012-12" db="EMBL/GenBank/DDBJ databases">
        <authorList>
            <person name="Hellsten U."/>
            <person name="Grimwood J."/>
            <person name="Chapman J.A."/>
            <person name="Shapiro H."/>
            <person name="Aerts A."/>
            <person name="Otillar R.P."/>
            <person name="Terry A.Y."/>
            <person name="Boore J.L."/>
            <person name="Simakov O."/>
            <person name="Marletaz F."/>
            <person name="Cho S.-J."/>
            <person name="Edsinger-Gonzales E."/>
            <person name="Havlak P."/>
            <person name="Kuo D.-H."/>
            <person name="Larsson T."/>
            <person name="Lv J."/>
            <person name="Arendt D."/>
            <person name="Savage R."/>
            <person name="Osoegawa K."/>
            <person name="de Jong P."/>
            <person name="Lindberg D.R."/>
            <person name="Seaver E.C."/>
            <person name="Weisblat D.A."/>
            <person name="Putnam N.H."/>
            <person name="Grigoriev I.V."/>
            <person name="Rokhsar D.S."/>
        </authorList>
    </citation>
    <scope>NUCLEOTIDE SEQUENCE</scope>
</reference>
<dbReference type="OrthoDB" id="19014at2759"/>
<feature type="region of interest" description="Disordered" evidence="9">
    <location>
        <begin position="310"/>
        <end position="407"/>
    </location>
</feature>
<dbReference type="PROSITE" id="PS50088">
    <property type="entry name" value="ANK_REPEAT"/>
    <property type="match status" value="4"/>
</dbReference>